<dbReference type="CDD" id="cd00885">
    <property type="entry name" value="cinA"/>
    <property type="match status" value="1"/>
</dbReference>
<reference evidence="3 4" key="1">
    <citation type="journal article" date="2019" name="Sci. Rep.">
        <title>Sulfobacillus thermotolerans: new insights into resistance and metabolic capacities of acidophilic chemolithotrophs.</title>
        <authorList>
            <person name="Panyushkina A.E."/>
            <person name="Babenko V.V."/>
            <person name="Nikitina A.S."/>
            <person name="Selezneva O.V."/>
            <person name="Tsaplina I.A."/>
            <person name="Letarova M.A."/>
            <person name="Kostryukova E.S."/>
            <person name="Letarov A.V."/>
        </authorList>
    </citation>
    <scope>NUCLEOTIDE SEQUENCE [LARGE SCALE GENOMIC DNA]</scope>
    <source>
        <strain evidence="3 4">Kr1</strain>
    </source>
</reference>
<dbReference type="InterPro" id="IPR041424">
    <property type="entry name" value="CinA_KH"/>
</dbReference>
<dbReference type="SUPFAM" id="SSF142433">
    <property type="entry name" value="CinA-like"/>
    <property type="match status" value="1"/>
</dbReference>
<dbReference type="PANTHER" id="PTHR13939:SF0">
    <property type="entry name" value="NMN AMIDOHYDROLASE-LIKE PROTEIN YFAY"/>
    <property type="match status" value="1"/>
</dbReference>
<dbReference type="InterPro" id="IPR050101">
    <property type="entry name" value="CinA"/>
</dbReference>
<protein>
    <recommendedName>
        <fullName evidence="1">Putative competence-damage inducible protein</fullName>
    </recommendedName>
</protein>
<name>A0ABM6RR61_9FIRM</name>
<dbReference type="SMART" id="SM00852">
    <property type="entry name" value="MoCF_biosynth"/>
    <property type="match status" value="1"/>
</dbReference>
<dbReference type="Gene3D" id="3.30.70.2860">
    <property type="match status" value="1"/>
</dbReference>
<dbReference type="Proteomes" id="UP000325292">
    <property type="component" value="Chromosome"/>
</dbReference>
<comment type="similarity">
    <text evidence="1">Belongs to the CinA family.</text>
</comment>
<gene>
    <name evidence="1" type="primary">cinA</name>
    <name evidence="3" type="ORF">BXT84_07235</name>
</gene>
<dbReference type="Pfam" id="PF02464">
    <property type="entry name" value="CinA"/>
    <property type="match status" value="1"/>
</dbReference>
<organism evidence="3 4">
    <name type="scientific">Sulfobacillus thermotolerans</name>
    <dbReference type="NCBI Taxonomy" id="338644"/>
    <lineage>
        <taxon>Bacteria</taxon>
        <taxon>Bacillati</taxon>
        <taxon>Bacillota</taxon>
        <taxon>Clostridia</taxon>
        <taxon>Eubacteriales</taxon>
        <taxon>Clostridiales Family XVII. Incertae Sedis</taxon>
        <taxon>Sulfobacillus</taxon>
    </lineage>
</organism>
<dbReference type="NCBIfam" id="TIGR00199">
    <property type="entry name" value="PncC_domain"/>
    <property type="match status" value="1"/>
</dbReference>
<dbReference type="HAMAP" id="MF_00226_B">
    <property type="entry name" value="CinA_B"/>
    <property type="match status" value="1"/>
</dbReference>
<dbReference type="PANTHER" id="PTHR13939">
    <property type="entry name" value="NICOTINAMIDE-NUCLEOTIDE AMIDOHYDROLASE PNCC"/>
    <property type="match status" value="1"/>
</dbReference>
<dbReference type="InterPro" id="IPR001453">
    <property type="entry name" value="MoaB/Mog_dom"/>
</dbReference>
<evidence type="ECO:0000313" key="4">
    <source>
        <dbReference type="Proteomes" id="UP000325292"/>
    </source>
</evidence>
<dbReference type="RefSeq" id="WP_103374554.1">
    <property type="nucleotide sequence ID" value="NZ_CP133983.1"/>
</dbReference>
<dbReference type="InterPro" id="IPR008136">
    <property type="entry name" value="CinA_C"/>
</dbReference>
<dbReference type="Pfam" id="PF00994">
    <property type="entry name" value="MoCF_biosynth"/>
    <property type="match status" value="1"/>
</dbReference>
<dbReference type="InterPro" id="IPR036653">
    <property type="entry name" value="CinA-like_C"/>
</dbReference>
<dbReference type="InterPro" id="IPR036425">
    <property type="entry name" value="MoaB/Mog-like_dom_sf"/>
</dbReference>
<evidence type="ECO:0000256" key="1">
    <source>
        <dbReference type="HAMAP-Rule" id="MF_00226"/>
    </source>
</evidence>
<dbReference type="SUPFAM" id="SSF53218">
    <property type="entry name" value="Molybdenum cofactor biosynthesis proteins"/>
    <property type="match status" value="1"/>
</dbReference>
<dbReference type="Pfam" id="PF18146">
    <property type="entry name" value="CinA_KH"/>
    <property type="match status" value="1"/>
</dbReference>
<accession>A0ABM6RR61</accession>
<dbReference type="Gene3D" id="3.40.980.10">
    <property type="entry name" value="MoaB/Mog-like domain"/>
    <property type="match status" value="1"/>
</dbReference>
<feature type="domain" description="MoaB/Mog" evidence="2">
    <location>
        <begin position="6"/>
        <end position="171"/>
    </location>
</feature>
<dbReference type="NCBIfam" id="TIGR00200">
    <property type="entry name" value="cinA_nterm"/>
    <property type="match status" value="1"/>
</dbReference>
<dbReference type="PIRSF" id="PIRSF006728">
    <property type="entry name" value="CinA"/>
    <property type="match status" value="1"/>
</dbReference>
<evidence type="ECO:0000259" key="2">
    <source>
        <dbReference type="SMART" id="SM00852"/>
    </source>
</evidence>
<proteinExistence type="inferred from homology"/>
<dbReference type="InterPro" id="IPR008135">
    <property type="entry name" value="Competence-induced_CinA"/>
</dbReference>
<keyword evidence="4" id="KW-1185">Reference proteome</keyword>
<sequence>MFKLAGLVAVGDEVLTGEVMNSNAVWLAQQLLSVGIHIHAQTVVGDSVRTIIQALRYLRQDCDLVVVTGGLGPTADDVTKEAVAQLYQRPVTVDSETHQYISEHHGRNSGWEESIKKQASVVSGAVIWQNPKGQAPGELIELEGQTLVLLPGPPREMEAIVEQYLLPWLRRMQGSRTVMRQSLSCFDIGEATLAHWIEPLLAGQHPKMGIYAKPGQVDIRVETTAFSEHGTVLAQRALAWVKGQVQAPLYHVQGVNRAQVIVETLQKRHETCSMMESLTGGLLAARLIEVPGASLCVSGGTVAYTDHVKQLSGVPGHVLEEFGAVSAECAQAMAEAVCQRFHTDWGLSTTGYAGPGGGDAENPVGTFYTAVSHKGQTVVRKRIIHVDRQGVREAAVEMALTQLWDLLELPG</sequence>
<dbReference type="Gene3D" id="3.90.950.20">
    <property type="entry name" value="CinA-like"/>
    <property type="match status" value="1"/>
</dbReference>
<dbReference type="EMBL" id="CP019454">
    <property type="protein sequence ID" value="AUW93761.1"/>
    <property type="molecule type" value="Genomic_DNA"/>
</dbReference>
<evidence type="ECO:0000313" key="3">
    <source>
        <dbReference type="EMBL" id="AUW93761.1"/>
    </source>
</evidence>